<dbReference type="InterPro" id="IPR001734">
    <property type="entry name" value="Na/solute_symporter"/>
</dbReference>
<keyword evidence="7" id="KW-0915">Sodium</keyword>
<feature type="transmembrane region" description="Helical" evidence="12">
    <location>
        <begin position="301"/>
        <end position="325"/>
    </location>
</feature>
<dbReference type="PROSITE" id="PS50283">
    <property type="entry name" value="NA_SOLUT_SYMP_3"/>
    <property type="match status" value="1"/>
</dbReference>
<evidence type="ECO:0008006" key="15">
    <source>
        <dbReference type="Google" id="ProtNLM"/>
    </source>
</evidence>
<feature type="transmembrane region" description="Helical" evidence="12">
    <location>
        <begin position="197"/>
        <end position="222"/>
    </location>
</feature>
<evidence type="ECO:0000256" key="9">
    <source>
        <dbReference type="ARBA" id="ARBA00023136"/>
    </source>
</evidence>
<evidence type="ECO:0000256" key="11">
    <source>
        <dbReference type="RuleBase" id="RU362091"/>
    </source>
</evidence>
<feature type="transmembrane region" description="Helical" evidence="12">
    <location>
        <begin position="77"/>
        <end position="99"/>
    </location>
</feature>
<proteinExistence type="inferred from homology"/>
<dbReference type="GO" id="GO:0005886">
    <property type="term" value="C:plasma membrane"/>
    <property type="evidence" value="ECO:0007669"/>
    <property type="project" value="UniProtKB-SubCell"/>
</dbReference>
<keyword evidence="6 12" id="KW-1133">Transmembrane helix</keyword>
<dbReference type="Gene3D" id="1.20.1730.10">
    <property type="entry name" value="Sodium/glucose cotransporter"/>
    <property type="match status" value="1"/>
</dbReference>
<evidence type="ECO:0000256" key="7">
    <source>
        <dbReference type="ARBA" id="ARBA00023053"/>
    </source>
</evidence>
<organism evidence="13 14">
    <name type="scientific">Diabrotica balteata</name>
    <name type="common">Banded cucumber beetle</name>
    <dbReference type="NCBI Taxonomy" id="107213"/>
    <lineage>
        <taxon>Eukaryota</taxon>
        <taxon>Metazoa</taxon>
        <taxon>Ecdysozoa</taxon>
        <taxon>Arthropoda</taxon>
        <taxon>Hexapoda</taxon>
        <taxon>Insecta</taxon>
        <taxon>Pterygota</taxon>
        <taxon>Neoptera</taxon>
        <taxon>Endopterygota</taxon>
        <taxon>Coleoptera</taxon>
        <taxon>Polyphaga</taxon>
        <taxon>Cucujiformia</taxon>
        <taxon>Chrysomeloidea</taxon>
        <taxon>Chrysomelidae</taxon>
        <taxon>Galerucinae</taxon>
        <taxon>Diabroticina</taxon>
        <taxon>Diabroticites</taxon>
        <taxon>Diabrotica</taxon>
    </lineage>
</organism>
<dbReference type="EMBL" id="OU898282">
    <property type="protein sequence ID" value="CAG9838294.1"/>
    <property type="molecule type" value="Genomic_DNA"/>
</dbReference>
<dbReference type="GO" id="GO:0015293">
    <property type="term" value="F:symporter activity"/>
    <property type="evidence" value="ECO:0007669"/>
    <property type="project" value="TreeGrafter"/>
</dbReference>
<feature type="transmembrane region" description="Helical" evidence="12">
    <location>
        <begin position="111"/>
        <end position="135"/>
    </location>
</feature>
<evidence type="ECO:0000256" key="1">
    <source>
        <dbReference type="ARBA" id="ARBA00004651"/>
    </source>
</evidence>
<feature type="transmembrane region" description="Helical" evidence="12">
    <location>
        <begin position="6"/>
        <end position="26"/>
    </location>
</feature>
<dbReference type="InterPro" id="IPR051163">
    <property type="entry name" value="Sodium:Solute_Symporter_SSF"/>
</dbReference>
<dbReference type="PANTHER" id="PTHR42985:SF2">
    <property type="entry name" value="SODIUM-DEPENDENT MULTIVITAMIN TRANSPORTER"/>
    <property type="match status" value="1"/>
</dbReference>
<keyword evidence="8" id="KW-0406">Ion transport</keyword>
<evidence type="ECO:0000313" key="14">
    <source>
        <dbReference type="Proteomes" id="UP001153709"/>
    </source>
</evidence>
<evidence type="ECO:0000256" key="12">
    <source>
        <dbReference type="SAM" id="Phobius"/>
    </source>
</evidence>
<keyword evidence="3" id="KW-0813">Transport</keyword>
<dbReference type="AlphaFoldDB" id="A0A9N9T8W3"/>
<evidence type="ECO:0000256" key="6">
    <source>
        <dbReference type="ARBA" id="ARBA00022989"/>
    </source>
</evidence>
<keyword evidence="10" id="KW-0739">Sodium transport</keyword>
<evidence type="ECO:0000256" key="3">
    <source>
        <dbReference type="ARBA" id="ARBA00022448"/>
    </source>
</evidence>
<keyword evidence="4" id="KW-1003">Cell membrane</keyword>
<keyword evidence="5 12" id="KW-0812">Transmembrane</keyword>
<name>A0A9N9T8W3_DIABA</name>
<keyword evidence="14" id="KW-1185">Reference proteome</keyword>
<dbReference type="PANTHER" id="PTHR42985">
    <property type="entry name" value="SODIUM-COUPLED MONOCARBOXYLATE TRANSPORTER"/>
    <property type="match status" value="1"/>
</dbReference>
<evidence type="ECO:0000256" key="5">
    <source>
        <dbReference type="ARBA" id="ARBA00022692"/>
    </source>
</evidence>
<dbReference type="GO" id="GO:0006814">
    <property type="term" value="P:sodium ion transport"/>
    <property type="evidence" value="ECO:0007669"/>
    <property type="project" value="UniProtKB-KW"/>
</dbReference>
<comment type="subcellular location">
    <subcellularLocation>
        <location evidence="1">Cell membrane</location>
        <topology evidence="1">Multi-pass membrane protein</topology>
    </subcellularLocation>
</comment>
<dbReference type="InterPro" id="IPR038377">
    <property type="entry name" value="Na/Glc_symporter_sf"/>
</dbReference>
<feature type="transmembrane region" description="Helical" evidence="12">
    <location>
        <begin position="46"/>
        <end position="65"/>
    </location>
</feature>
<keyword evidence="9 12" id="KW-0472">Membrane</keyword>
<feature type="transmembrane region" description="Helical" evidence="12">
    <location>
        <begin position="155"/>
        <end position="176"/>
    </location>
</feature>
<gene>
    <name evidence="13" type="ORF">DIABBA_LOCUS11203</name>
</gene>
<evidence type="ECO:0000256" key="2">
    <source>
        <dbReference type="ARBA" id="ARBA00006434"/>
    </source>
</evidence>
<evidence type="ECO:0000256" key="10">
    <source>
        <dbReference type="ARBA" id="ARBA00023201"/>
    </source>
</evidence>
<dbReference type="Proteomes" id="UP001153709">
    <property type="component" value="Chromosome 7"/>
</dbReference>
<dbReference type="OrthoDB" id="6132759at2759"/>
<evidence type="ECO:0000256" key="4">
    <source>
        <dbReference type="ARBA" id="ARBA00022475"/>
    </source>
</evidence>
<dbReference type="NCBIfam" id="TIGR00813">
    <property type="entry name" value="sss"/>
    <property type="match status" value="1"/>
</dbReference>
<feature type="transmembrane region" description="Helical" evidence="12">
    <location>
        <begin position="360"/>
        <end position="382"/>
    </location>
</feature>
<protein>
    <recommendedName>
        <fullName evidence="15">Sodium-coupled monocarboxylate transporter 1</fullName>
    </recommendedName>
</protein>
<sequence>MWESLYGTLLAYPIVCFVFVPMYYNLGITSVYQYLDLRFKSRLVRCLASGTFIFRQFLLQGVTVFTPCVALKAISGVPYWVSICGIGLISMFFNILGGLKAAIWADVLQSVITVLVSVAIIICGALEAGGIGRVVELNKKDGRLEFFNFDPDPTVRVTTISAVFGTLFMSLSILGCQQSFVQRYLSMGSRQQVTKVLMYNIPVVTVLFSLAWVVGMVIYAVYESCDPLSYGYIKNLDEILPFYVGDRFSFFPGLLGLFMATLFNGALSLNVSLVNSLATVTYEDFLKPIPALKGLKDYYELWTIKGISVVYGLIIMGMSFVVSMIDGVIEASMLVTSVTSGPLLGVFLLAMLIPVANGKGAAFGIILGHLVTFWIAIGAFIIEKPPTPYLPLNTYGCNETFFSDYIKRPSDVSFNVTTFNLMKNTYTEPIQPDVSNMKNPLYLLYSVTYMYYTCIGCLVTVLFGSLVSYITKSKLDKCDEDLIHPMIWKIKNLCRRSASFELPEVKEKETPVN</sequence>
<evidence type="ECO:0000313" key="13">
    <source>
        <dbReference type="EMBL" id="CAG9838294.1"/>
    </source>
</evidence>
<comment type="similarity">
    <text evidence="2 11">Belongs to the sodium:solute symporter (SSF) (TC 2.A.21) family.</text>
</comment>
<reference evidence="13" key="1">
    <citation type="submission" date="2022-01" db="EMBL/GenBank/DDBJ databases">
        <authorList>
            <person name="King R."/>
        </authorList>
    </citation>
    <scope>NUCLEOTIDE SEQUENCE</scope>
</reference>
<evidence type="ECO:0000256" key="8">
    <source>
        <dbReference type="ARBA" id="ARBA00023065"/>
    </source>
</evidence>
<feature type="transmembrane region" description="Helical" evidence="12">
    <location>
        <begin position="449"/>
        <end position="470"/>
    </location>
</feature>
<accession>A0A9N9T8W3</accession>
<feature type="transmembrane region" description="Helical" evidence="12">
    <location>
        <begin position="250"/>
        <end position="280"/>
    </location>
</feature>
<feature type="transmembrane region" description="Helical" evidence="12">
    <location>
        <begin position="331"/>
        <end position="353"/>
    </location>
</feature>
<dbReference type="Pfam" id="PF00474">
    <property type="entry name" value="SSF"/>
    <property type="match status" value="1"/>
</dbReference>